<reference evidence="1" key="2">
    <citation type="journal article" date="2007" name="Science">
        <title>Draft genome sequence of the sexually transmitted pathogen Trichomonas vaginalis.</title>
        <authorList>
            <person name="Carlton J.M."/>
            <person name="Hirt R.P."/>
            <person name="Silva J.C."/>
            <person name="Delcher A.L."/>
            <person name="Schatz M."/>
            <person name="Zhao Q."/>
            <person name="Wortman J.R."/>
            <person name="Bidwell S.L."/>
            <person name="Alsmark U.C.M."/>
            <person name="Besteiro S."/>
            <person name="Sicheritz-Ponten T."/>
            <person name="Noel C.J."/>
            <person name="Dacks J.B."/>
            <person name="Foster P.G."/>
            <person name="Simillion C."/>
            <person name="Van de Peer Y."/>
            <person name="Miranda-Saavedra D."/>
            <person name="Barton G.J."/>
            <person name="Westrop G.D."/>
            <person name="Mueller S."/>
            <person name="Dessi D."/>
            <person name="Fiori P.L."/>
            <person name="Ren Q."/>
            <person name="Paulsen I."/>
            <person name="Zhang H."/>
            <person name="Bastida-Corcuera F.D."/>
            <person name="Simoes-Barbosa A."/>
            <person name="Brown M.T."/>
            <person name="Hayes R.D."/>
            <person name="Mukherjee M."/>
            <person name="Okumura C.Y."/>
            <person name="Schneider R."/>
            <person name="Smith A.J."/>
            <person name="Vanacova S."/>
            <person name="Villalvazo M."/>
            <person name="Haas B.J."/>
            <person name="Pertea M."/>
            <person name="Feldblyum T.V."/>
            <person name="Utterback T.R."/>
            <person name="Shu C.L."/>
            <person name="Osoegawa K."/>
            <person name="de Jong P.J."/>
            <person name="Hrdy I."/>
            <person name="Horvathova L."/>
            <person name="Zubacova Z."/>
            <person name="Dolezal P."/>
            <person name="Malik S.B."/>
            <person name="Logsdon J.M. Jr."/>
            <person name="Henze K."/>
            <person name="Gupta A."/>
            <person name="Wang C.C."/>
            <person name="Dunne R.L."/>
            <person name="Upcroft J.A."/>
            <person name="Upcroft P."/>
            <person name="White O."/>
            <person name="Salzberg S.L."/>
            <person name="Tang P."/>
            <person name="Chiu C.-H."/>
            <person name="Lee Y.-S."/>
            <person name="Embley T.M."/>
            <person name="Coombs G.H."/>
            <person name="Mottram J.C."/>
            <person name="Tachezy J."/>
            <person name="Fraser-Liggett C.M."/>
            <person name="Johnson P.J."/>
        </authorList>
    </citation>
    <scope>NUCLEOTIDE SEQUENCE [LARGE SCALE GENOMIC DNA]</scope>
    <source>
        <strain evidence="1">G3</strain>
    </source>
</reference>
<evidence type="ECO:0000313" key="1">
    <source>
        <dbReference type="EMBL" id="EAY12450.1"/>
    </source>
</evidence>
<organism evidence="1 2">
    <name type="scientific">Trichomonas vaginalis (strain ATCC PRA-98 / G3)</name>
    <dbReference type="NCBI Taxonomy" id="412133"/>
    <lineage>
        <taxon>Eukaryota</taxon>
        <taxon>Metamonada</taxon>
        <taxon>Parabasalia</taxon>
        <taxon>Trichomonadida</taxon>
        <taxon>Trichomonadidae</taxon>
        <taxon>Trichomonas</taxon>
    </lineage>
</organism>
<protein>
    <submittedName>
        <fullName evidence="1">Uncharacterized protein</fullName>
    </submittedName>
</protein>
<dbReference type="RefSeq" id="XP_001324673.1">
    <property type="nucleotide sequence ID" value="XM_001324638.1"/>
</dbReference>
<sequence>MKTLDANMKDIVVLQDDIPVYKGTLNVTTGHILNIKKPDNDENAPHDVEKLIEPTFVTDNYGIIPFFRRTKKVSIKIWSSYNNSPKWGVSHFKLFDYQGKEFDYHQGITIRVENSGILESIDLFNKDNITQGDLNPGTEITFNFENSVHIGAMLIYNYYDANIKANYGICHCSIYFNQQLQWVGKIPMRVFNQEKWKPTDPMPIFFVDGEGLQDRVYGQF</sequence>
<dbReference type="InParanoid" id="A2E4B5"/>
<dbReference type="VEuPathDB" id="TrichDB:TVAG_128640"/>
<accession>A2E4B5</accession>
<keyword evidence="2" id="KW-1185">Reference proteome</keyword>
<reference evidence="1" key="1">
    <citation type="submission" date="2006-10" db="EMBL/GenBank/DDBJ databases">
        <authorList>
            <person name="Amadeo P."/>
            <person name="Zhao Q."/>
            <person name="Wortman J."/>
            <person name="Fraser-Liggett C."/>
            <person name="Carlton J."/>
        </authorList>
    </citation>
    <scope>NUCLEOTIDE SEQUENCE</scope>
    <source>
        <strain evidence="1">G3</strain>
    </source>
</reference>
<proteinExistence type="predicted"/>
<gene>
    <name evidence="1" type="ORF">TVAG_128640</name>
</gene>
<evidence type="ECO:0000313" key="2">
    <source>
        <dbReference type="Proteomes" id="UP000001542"/>
    </source>
</evidence>
<name>A2E4B5_TRIV3</name>
<dbReference type="AlphaFoldDB" id="A2E4B5"/>
<dbReference type="EMBL" id="DS113301">
    <property type="protein sequence ID" value="EAY12450.1"/>
    <property type="molecule type" value="Genomic_DNA"/>
</dbReference>
<dbReference type="Proteomes" id="UP000001542">
    <property type="component" value="Unassembled WGS sequence"/>
</dbReference>
<dbReference type="KEGG" id="tva:4770415"/>
<dbReference type="VEuPathDB" id="TrichDB:TVAGG3_0018250"/>